<evidence type="ECO:0000256" key="1">
    <source>
        <dbReference type="ARBA" id="ARBA00022801"/>
    </source>
</evidence>
<dbReference type="InterPro" id="IPR006261">
    <property type="entry name" value="dGTPase"/>
</dbReference>
<evidence type="ECO:0000259" key="3">
    <source>
        <dbReference type="PROSITE" id="PS51831"/>
    </source>
</evidence>
<proteinExistence type="inferred from homology"/>
<dbReference type="InterPro" id="IPR050135">
    <property type="entry name" value="dGTPase-like"/>
</dbReference>
<dbReference type="Pfam" id="PF01966">
    <property type="entry name" value="HD"/>
    <property type="match status" value="1"/>
</dbReference>
<name>A0A381NV86_9ZZZZ</name>
<gene>
    <name evidence="4" type="ORF">METZ01_LOCUS11023</name>
</gene>
<dbReference type="Gene3D" id="1.10.3210.10">
    <property type="entry name" value="Hypothetical protein af1432"/>
    <property type="match status" value="1"/>
</dbReference>
<dbReference type="PANTHER" id="PTHR11373:SF40">
    <property type="entry name" value="DEOXYGUANOSINETRIPHOSPHATE TRIPHOSPHOHYDROLASE-LIKE PROTEIN 2"/>
    <property type="match status" value="1"/>
</dbReference>
<dbReference type="SMART" id="SM00471">
    <property type="entry name" value="HDc"/>
    <property type="match status" value="1"/>
</dbReference>
<dbReference type="InterPro" id="IPR026875">
    <property type="entry name" value="PHydrolase_assoc_dom"/>
</dbReference>
<dbReference type="PANTHER" id="PTHR11373">
    <property type="entry name" value="DEOXYNUCLEOSIDE TRIPHOSPHATE TRIPHOSPHOHYDROLASE"/>
    <property type="match status" value="1"/>
</dbReference>
<dbReference type="InterPro" id="IPR003607">
    <property type="entry name" value="HD/PDEase_dom"/>
</dbReference>
<evidence type="ECO:0000256" key="2">
    <source>
        <dbReference type="SAM" id="MobiDB-lite"/>
    </source>
</evidence>
<keyword evidence="1" id="KW-0378">Hydrolase</keyword>
<organism evidence="4">
    <name type="scientific">marine metagenome</name>
    <dbReference type="NCBI Taxonomy" id="408172"/>
    <lineage>
        <taxon>unclassified sequences</taxon>
        <taxon>metagenomes</taxon>
        <taxon>ecological metagenomes</taxon>
    </lineage>
</organism>
<dbReference type="InterPro" id="IPR006674">
    <property type="entry name" value="HD_domain"/>
</dbReference>
<protein>
    <recommendedName>
        <fullName evidence="3">HD domain-containing protein</fullName>
    </recommendedName>
</protein>
<dbReference type="CDD" id="cd00077">
    <property type="entry name" value="HDc"/>
    <property type="match status" value="1"/>
</dbReference>
<dbReference type="GO" id="GO:0008832">
    <property type="term" value="F:dGTPase activity"/>
    <property type="evidence" value="ECO:0007669"/>
    <property type="project" value="TreeGrafter"/>
</dbReference>
<dbReference type="NCBIfam" id="NF041026">
    <property type="entry name" value="antiphage_dGTPase"/>
    <property type="match status" value="1"/>
</dbReference>
<reference evidence="4" key="1">
    <citation type="submission" date="2018-05" db="EMBL/GenBank/DDBJ databases">
        <authorList>
            <person name="Lanie J.A."/>
            <person name="Ng W.-L."/>
            <person name="Kazmierczak K.M."/>
            <person name="Andrzejewski T.M."/>
            <person name="Davidsen T.M."/>
            <person name="Wayne K.J."/>
            <person name="Tettelin H."/>
            <person name="Glass J.I."/>
            <person name="Rusch D."/>
            <person name="Podicherti R."/>
            <person name="Tsui H.-C.T."/>
            <person name="Winkler M.E."/>
        </authorList>
    </citation>
    <scope>NUCLEOTIDE SEQUENCE</scope>
</reference>
<dbReference type="NCBIfam" id="TIGR01353">
    <property type="entry name" value="dGTP_triPase"/>
    <property type="match status" value="1"/>
</dbReference>
<dbReference type="Pfam" id="PF13286">
    <property type="entry name" value="HD_assoc"/>
    <property type="match status" value="1"/>
</dbReference>
<sequence>MDPWKERRAPSGVQRKDDHREDYERDRARVIHSSAFRRLQAKTQILGVLDGDFHRTRLTHSMEVAQIGRGLVLNFVKRYPELKDLLPRLEQIETTGLAHDLGHPPFGHGGETALNFAMCDYGGFEGNGQTLRILTKLESHTPEYGLDLTRRNLLGVLKYPVPYSKLRQKKLPKVSGTSKNTNEQQAWQPPKCYLDTEQEVLNWILEPLSDSDQKHFREQTLPTQSNHGFSFHKALDTSLLNLADDIAYGVHDFEDGVVLRLLTRDHWQEVTKHLDPKWAEDNNLLQIEKKLFKHGENSGHNRKQAVGALVHALITSAELKLNEKFEEPLLGWNAVLPEEPLQFLKSLKETVSRHVIQLNTVQAATYRGRKVVLSLFETLSSEAEMLLPSSFQILWKEAKSVRDQNRIVCDYIAGMTDQYANRFYERLFLPGHGSVFDRL</sequence>
<evidence type="ECO:0000313" key="4">
    <source>
        <dbReference type="EMBL" id="SUZ58169.1"/>
    </source>
</evidence>
<dbReference type="EMBL" id="UINC01000601">
    <property type="protein sequence ID" value="SUZ58169.1"/>
    <property type="molecule type" value="Genomic_DNA"/>
</dbReference>
<dbReference type="GO" id="GO:0006203">
    <property type="term" value="P:dGTP catabolic process"/>
    <property type="evidence" value="ECO:0007669"/>
    <property type="project" value="TreeGrafter"/>
</dbReference>
<dbReference type="SUPFAM" id="SSF109604">
    <property type="entry name" value="HD-domain/PDEase-like"/>
    <property type="match status" value="1"/>
</dbReference>
<feature type="domain" description="HD" evidence="3">
    <location>
        <begin position="57"/>
        <end position="249"/>
    </location>
</feature>
<feature type="region of interest" description="Disordered" evidence="2">
    <location>
        <begin position="1"/>
        <end position="23"/>
    </location>
</feature>
<accession>A0A381NV86</accession>
<dbReference type="HAMAP" id="MF_01212">
    <property type="entry name" value="dGTPase_type2"/>
    <property type="match status" value="1"/>
</dbReference>
<dbReference type="InterPro" id="IPR023023">
    <property type="entry name" value="dNTPase_2"/>
</dbReference>
<dbReference type="PROSITE" id="PS51831">
    <property type="entry name" value="HD"/>
    <property type="match status" value="1"/>
</dbReference>
<dbReference type="AlphaFoldDB" id="A0A381NV86"/>
<dbReference type="NCBIfam" id="NF003701">
    <property type="entry name" value="PRK05318.1"/>
    <property type="match status" value="1"/>
</dbReference>